<evidence type="ECO:0000256" key="3">
    <source>
        <dbReference type="SAM" id="SignalP"/>
    </source>
</evidence>
<dbReference type="EMBL" id="BDQF01000008">
    <property type="protein sequence ID" value="GAW80092.1"/>
    <property type="molecule type" value="Genomic_DNA"/>
</dbReference>
<proteinExistence type="predicted"/>
<dbReference type="OrthoDB" id="385684at2759"/>
<dbReference type="RefSeq" id="XP_028542681.1">
    <property type="nucleotide sequence ID" value="XM_028686880.1"/>
</dbReference>
<gene>
    <name evidence="4" type="ORF">PGO_070070</name>
</gene>
<reference evidence="5" key="1">
    <citation type="submission" date="2017-04" db="EMBL/GenBank/DDBJ databases">
        <title>Plasmodium gonderi genome.</title>
        <authorList>
            <person name="Arisue N."/>
            <person name="Honma H."/>
            <person name="Kawai S."/>
            <person name="Tougan T."/>
            <person name="Tanabe K."/>
            <person name="Horii T."/>
        </authorList>
    </citation>
    <scope>NUCLEOTIDE SEQUENCE [LARGE SCALE GENOMIC DNA]</scope>
    <source>
        <strain evidence="5">ATCC 30045</strain>
    </source>
</reference>
<feature type="coiled-coil region" evidence="1">
    <location>
        <begin position="1191"/>
        <end position="1314"/>
    </location>
</feature>
<sequence>MKNVIYLVELLYLLNFLGSSHGENAQGNTQKKKPEKLCFFALNSNLKENKKVKYNREKKKSLEILNFFNEKCYVKKTNNANEEDVDAEHSSHNPSFISLNDNANGKSLSYQVYIKESAPHNSMRNNGKKGKENEKNHNAVKHTMQYQSKEGKSLENITSSMDDLKGKLENDNEYNPVLYMEVDYTELQYFKNVIDFIPRNTPYYILYEKELSNHITEYSDKLLKLIKSCMSEKEKLIVVEHEIEYAKKSTEKETLSQKERERDVIYKEYNKHIDLYKKDIKPKVAEMKNKALTKLNDSYCKDDCANYADKYNTLRKNFIIETKDYIYETYIYISKVINDFSVLNNILFLSNEVNIDIHEKIKKLELLADEMDELSHLYSINTALINGAVSNLESIKESKSSEIDIKNFAENYKLLSNKYCVFKYIKGFNNPIKYTYEEKIIKFNELFSSVIEIFEKKADELFDKTFDDKACSEIKEDSGQIREYSVKLCEKNKKLLDEIKDDEDKRVTVKIRELQDIINDMEIKKNDIVNNSDFIFDRHKSIYETTRKTFDEKLFNIKTLPNDALKATFYLEQIKNIKNEEKNIEERLKSVKNFYESIKTAKSKLDELNIRFENILKEISQSKELESTRRKNIEEFKEILDKMVKKVHYLKEVLSLKRKLNVHLTDMNELLNTVSYNNMEELNAKKDKINNDVNALYNFVHTENLNDIIKTTEIFINEKKEISLQPLDAQEVERRLKEIKETFAKLDFVSDDKLTDVYNQMSKELDNSEKIKKEIIEKQTENVNKKMSELYDSFTRGFNTLQKSMEQYNQEEASIKTYKENITKREEEYFSNENIFESNEAKSNEELNKHKLNFSKQKDEISGSISNIKKIINQIESQLNYYDVIQKYFNINSNQNEVQKVKSMKEKIMNENMKNKIDQYESNFNDKTNAMESIITNIQTLKKKIDSFKLLNSSINSCNECAIDIVHLRSKIKMLREQVQKEISETGSDIIVGENTTTLLLKNLNTQMINVEEKLNDNKLNDLENKKTDLLKFYSESKSQIHLSTDEKVLPDSLNRIDEWKEIRKEINELNITYESLNKSNVTLFKNNSITYIESIHNSINNIAHKITSNKNDILKSIKEIEDKINTIENNEDYKKVKNLENEKNIGVIKNSISSIKEIVSKYISEMTQLMSTSNSLENSVKKKDNDIEYLNNTKSQMRDIYEKIKKISEELNEKTEKVLEETRGKVNHTELEYEKSVIANIAEHIAEEKNKAQKIIEEMNSVKTKIEAIINKTSDKTQNELIITNIKKHIENAKQHEDLIKKIEQKSIQLREKANGVTVFDVKSITQEIKLNIQNAIKGNVDINKELNEIKGIRELLISTSYNSILEYLKKNSDESIRFNRLINEEFTKVENHEKNAKKVLEEADVLKEQITKDLYYSAIDDKVRGIEEKVREIIKIKENAYKFLEDSEKYLKMCSSHLENTKEGKKKIEYLKNSTGKENTKISENQMKEADDYSNKTENALKESHEQVDKAKGIYQSLLEHVTRIENVLNESLIKELKVKCEKKNDEAQQIFIQIKTVDGKIKENFGESEKKVNELKEKTKIEKREFQQLNDLSLNSSLEIDNCRQQLDNILSNIEGVKKNTLHSFDISDKSMKSVLSISELNAEKSLDKLKEVKENYDKNLEIVQNEINQMHNEEGKMAEISKKINDIENDLLKHKKAYEEGLLQKIKENADSRKRKFDLIRNEINSLVDPTTSIFIKLKIEEYDMTNALNNTGITMNGIHGEFTKSYNLIETYLSEITDFSVTFDKAKTLREKAETEDKNLRKKEEEAIELLNHIKKTESLNLLNEMIKKLKYEDENMTKDHETATQHIEDIKTIINELKTLNDINRGSSILNEAVNIAKKIKDSKHEDYKRKAKNMHEQMITLTNHFLSDEIKMTSGIEFNMKINFNYKAEFESDIISIVKDSNEILRKIEQASNDIMKKQRESENLVMNATDIYKSIKLKNEFNERFRETKNNEMVVSQKIRSTLSRLNKIEEIKCHYESFDKLLDNTEEFQKLKKNVAIYQDKKSNLPKESLLQNLEKEMNRYISSIKELKEKVVLTKESKEDISKLEIFNSEIENISKEINVIDSKIMEMNPIIDELYQFGKHCQSHWISLISYTMNNKAVKKLMMINKQKKNTEHCLDYIKKNSQYTEHYVSELKEFHGNKLTFTETSKNVENADNCATNFAKHTKDALKLINDLKNELYNFSPNSDINVVEESVKNVITLYDKLKEEKFEIDDLYRNMVDTKLKEIERNGDVFNPVLELHKSMANAKKKYLMEREKQLNDLYSKLQDNEADLIKNYLKYTPESVESVNKVYAAIESEMKILEVDDLENTDDYKNVEEYKKQISFLISRTDVLMNDIEMLRKENNYNLMDVDTETILKVTNYIETITNKLKGSKMEYEKVLEIIKENEVILPTINLKKVNINKLFENIQEKKKNILNDLYEQERLLKIQEKLQQIKQNVTQTMNNYEIAEKTEMVSKSFEEKKGKIQEYNSIYKIEREISEIKRDIKQTKDDVLILNGVLGDINLKREEMNSFFKQMSQYSNSNVYKSAKEHIHEADEIIGQLEGKIHGMNKLINDCEGILTELNNRKNDIEKEKNARTLRVNESYREQEEAERVHQQEMNMNNVEEQREIVHHPEHTTEERKEEAESESFEKEGFTNDGTEEHTSLKEASEEGKITLPTEQTSSSVSEIFEHDVDSNSNKYNMSTTETSKDSDEGKSHSRDRKENMNENINFIKVKYACAFILMCVSVAIGNFIANKKDDESDDTDIEGNNEILEFRKSFKPENKEEIIDISFSDYNH</sequence>
<organism evidence="4 5">
    <name type="scientific">Plasmodium gonderi</name>
    <dbReference type="NCBI Taxonomy" id="77519"/>
    <lineage>
        <taxon>Eukaryota</taxon>
        <taxon>Sar</taxon>
        <taxon>Alveolata</taxon>
        <taxon>Apicomplexa</taxon>
        <taxon>Aconoidasida</taxon>
        <taxon>Haemosporida</taxon>
        <taxon>Plasmodiidae</taxon>
        <taxon>Plasmodium</taxon>
        <taxon>Plasmodium (Plasmodium)</taxon>
    </lineage>
</organism>
<accession>A0A1Y1JH60</accession>
<evidence type="ECO:0000256" key="2">
    <source>
        <dbReference type="SAM" id="MobiDB-lite"/>
    </source>
</evidence>
<feature type="coiled-coil region" evidence="1">
    <location>
        <begin position="965"/>
        <end position="1021"/>
    </location>
</feature>
<keyword evidence="5" id="KW-1185">Reference proteome</keyword>
<dbReference type="OMA" id="YQRDMRC"/>
<keyword evidence="1" id="KW-0175">Coiled coil</keyword>
<feature type="coiled-coil region" evidence="1">
    <location>
        <begin position="2603"/>
        <end position="2657"/>
    </location>
</feature>
<keyword evidence="3" id="KW-0732">Signal</keyword>
<protein>
    <submittedName>
        <fullName evidence="4">Reticulocyte binding protein 1a</fullName>
    </submittedName>
</protein>
<feature type="coiled-coil region" evidence="1">
    <location>
        <begin position="567"/>
        <end position="625"/>
    </location>
</feature>
<feature type="compositionally biased region" description="Basic and acidic residues" evidence="2">
    <location>
        <begin position="2661"/>
        <end position="2704"/>
    </location>
</feature>
<name>A0A1Y1JH60_PLAGO</name>
<feature type="coiled-coil region" evidence="1">
    <location>
        <begin position="1536"/>
        <end position="1701"/>
    </location>
</feature>
<evidence type="ECO:0000313" key="5">
    <source>
        <dbReference type="Proteomes" id="UP000195521"/>
    </source>
</evidence>
<feature type="coiled-coil region" evidence="1">
    <location>
        <begin position="1384"/>
        <end position="1411"/>
    </location>
</feature>
<feature type="chain" id="PRO_5012327256" evidence="3">
    <location>
        <begin position="23"/>
        <end position="2828"/>
    </location>
</feature>
<feature type="region of interest" description="Disordered" evidence="2">
    <location>
        <begin position="2661"/>
        <end position="2753"/>
    </location>
</feature>
<dbReference type="Proteomes" id="UP000195521">
    <property type="component" value="Unassembled WGS sequence"/>
</dbReference>
<dbReference type="GeneID" id="39746805"/>
<feature type="signal peptide" evidence="3">
    <location>
        <begin position="1"/>
        <end position="22"/>
    </location>
</feature>
<feature type="compositionally biased region" description="Polar residues" evidence="2">
    <location>
        <begin position="2708"/>
        <end position="2717"/>
    </location>
</feature>
<evidence type="ECO:0000256" key="1">
    <source>
        <dbReference type="SAM" id="Coils"/>
    </source>
</evidence>
<feature type="coiled-coil region" evidence="1">
    <location>
        <begin position="758"/>
        <end position="828"/>
    </location>
</feature>
<feature type="compositionally biased region" description="Polar residues" evidence="2">
    <location>
        <begin position="2726"/>
        <end position="2737"/>
    </location>
</feature>
<feature type="coiled-coil region" evidence="1">
    <location>
        <begin position="1788"/>
        <end position="1825"/>
    </location>
</feature>
<comment type="caution">
    <text evidence="4">The sequence shown here is derived from an EMBL/GenBank/DDBJ whole genome shotgun (WGS) entry which is preliminary data.</text>
</comment>
<feature type="coiled-coil region" evidence="1">
    <location>
        <begin position="1948"/>
        <end position="1975"/>
    </location>
</feature>
<feature type="coiled-coil region" evidence="1">
    <location>
        <begin position="2474"/>
        <end position="2541"/>
    </location>
</feature>
<evidence type="ECO:0000313" key="4">
    <source>
        <dbReference type="EMBL" id="GAW80092.1"/>
    </source>
</evidence>
<feature type="coiled-coil region" evidence="1">
    <location>
        <begin position="891"/>
        <end position="930"/>
    </location>
</feature>
<feature type="compositionally biased region" description="Basic and acidic residues" evidence="2">
    <location>
        <begin position="2738"/>
        <end position="2753"/>
    </location>
</feature>